<dbReference type="Proteomes" id="UP000230066">
    <property type="component" value="Unassembled WGS sequence"/>
</dbReference>
<dbReference type="InterPro" id="IPR017946">
    <property type="entry name" value="PLC-like_Pdiesterase_TIM-brl"/>
</dbReference>
<dbReference type="Pfam" id="PF09279">
    <property type="entry name" value="EF-hand_like"/>
    <property type="match status" value="1"/>
</dbReference>
<dbReference type="GO" id="GO:0051209">
    <property type="term" value="P:release of sequestered calcium ion into cytosol"/>
    <property type="evidence" value="ECO:0007669"/>
    <property type="project" value="TreeGrafter"/>
</dbReference>
<evidence type="ECO:0000256" key="4">
    <source>
        <dbReference type="RuleBase" id="RU361133"/>
    </source>
</evidence>
<name>A0A4E0RYZ3_FASHE</name>
<gene>
    <name evidence="8" type="ORF">D915_001460</name>
</gene>
<dbReference type="Gene3D" id="2.30.29.30">
    <property type="entry name" value="Pleckstrin-homology domain (PH domain)/Phosphotyrosine-binding domain (PTB)"/>
    <property type="match status" value="1"/>
</dbReference>
<dbReference type="PRINTS" id="PR00390">
    <property type="entry name" value="PHPHLIPASEC"/>
</dbReference>
<dbReference type="Pfam" id="PF00168">
    <property type="entry name" value="C2"/>
    <property type="match status" value="1"/>
</dbReference>
<feature type="region of interest" description="Disordered" evidence="5">
    <location>
        <begin position="1291"/>
        <end position="1354"/>
    </location>
</feature>
<keyword evidence="2" id="KW-0963">Cytoplasm</keyword>
<dbReference type="SMART" id="SM00148">
    <property type="entry name" value="PLCXc"/>
    <property type="match status" value="1"/>
</dbReference>
<evidence type="ECO:0000256" key="1">
    <source>
        <dbReference type="ARBA" id="ARBA00004496"/>
    </source>
</evidence>
<dbReference type="Gene3D" id="2.60.40.150">
    <property type="entry name" value="C2 domain"/>
    <property type="match status" value="1"/>
</dbReference>
<dbReference type="GO" id="GO:0005737">
    <property type="term" value="C:cytoplasm"/>
    <property type="evidence" value="ECO:0007669"/>
    <property type="project" value="UniProtKB-SubCell"/>
</dbReference>
<feature type="domain" description="PI-PLC Y-box" evidence="7">
    <location>
        <begin position="761"/>
        <end position="852"/>
    </location>
</feature>
<dbReference type="SUPFAM" id="SSF47473">
    <property type="entry name" value="EF-hand"/>
    <property type="match status" value="1"/>
</dbReference>
<feature type="compositionally biased region" description="Polar residues" evidence="5">
    <location>
        <begin position="1"/>
        <end position="10"/>
    </location>
</feature>
<dbReference type="PROSITE" id="PS50007">
    <property type="entry name" value="PIPLC_X_DOMAIN"/>
    <property type="match status" value="1"/>
</dbReference>
<dbReference type="SUPFAM" id="SSF51695">
    <property type="entry name" value="PLC-like phosphodiesterases"/>
    <property type="match status" value="1"/>
</dbReference>
<dbReference type="EC" id="3.1.4.11" evidence="4"/>
<feature type="compositionally biased region" description="Polar residues" evidence="5">
    <location>
        <begin position="1292"/>
        <end position="1305"/>
    </location>
</feature>
<proteinExistence type="predicted"/>
<dbReference type="InterPro" id="IPR001192">
    <property type="entry name" value="PI-PLC_fam"/>
</dbReference>
<dbReference type="PROSITE" id="PS50004">
    <property type="entry name" value="C2"/>
    <property type="match status" value="1"/>
</dbReference>
<dbReference type="SMART" id="SM00239">
    <property type="entry name" value="C2"/>
    <property type="match status" value="1"/>
</dbReference>
<feature type="compositionally biased region" description="Low complexity" evidence="5">
    <location>
        <begin position="155"/>
        <end position="172"/>
    </location>
</feature>
<dbReference type="PROSITE" id="PS50008">
    <property type="entry name" value="PIPLC_Y_DOMAIN"/>
    <property type="match status" value="1"/>
</dbReference>
<dbReference type="PANTHER" id="PTHR10336:SF196">
    <property type="entry name" value="PHOSPHOINOSITIDE PHOSPHOLIPASE C"/>
    <property type="match status" value="1"/>
</dbReference>
<protein>
    <recommendedName>
        <fullName evidence="4">Phosphoinositide phospholipase C</fullName>
        <ecNumber evidence="4">3.1.4.11</ecNumber>
    </recommendedName>
</protein>
<comment type="catalytic activity">
    <reaction evidence="4">
        <text>a 1,2-diacyl-sn-glycero-3-phospho-(1D-myo-inositol-4,5-bisphosphate) + H2O = 1D-myo-inositol 1,4,5-trisphosphate + a 1,2-diacyl-sn-glycerol + H(+)</text>
        <dbReference type="Rhea" id="RHEA:33179"/>
        <dbReference type="ChEBI" id="CHEBI:15377"/>
        <dbReference type="ChEBI" id="CHEBI:15378"/>
        <dbReference type="ChEBI" id="CHEBI:17815"/>
        <dbReference type="ChEBI" id="CHEBI:58456"/>
        <dbReference type="ChEBI" id="CHEBI:203600"/>
        <dbReference type="EC" id="3.1.4.11"/>
    </reaction>
</comment>
<dbReference type="GO" id="GO:0032228">
    <property type="term" value="P:regulation of synaptic transmission, GABAergic"/>
    <property type="evidence" value="ECO:0007669"/>
    <property type="project" value="TreeGrafter"/>
</dbReference>
<evidence type="ECO:0000259" key="7">
    <source>
        <dbReference type="PROSITE" id="PS50008"/>
    </source>
</evidence>
<dbReference type="CDD" id="cd16206">
    <property type="entry name" value="EFh_PRIP"/>
    <property type="match status" value="1"/>
</dbReference>
<dbReference type="GO" id="GO:0004435">
    <property type="term" value="F:phosphatidylinositol-4,5-bisphosphate phospholipase C activity"/>
    <property type="evidence" value="ECO:0007669"/>
    <property type="project" value="UniProtKB-EC"/>
</dbReference>
<dbReference type="GO" id="GO:0046488">
    <property type="term" value="P:phosphatidylinositol metabolic process"/>
    <property type="evidence" value="ECO:0007669"/>
    <property type="project" value="TreeGrafter"/>
</dbReference>
<feature type="region of interest" description="Disordered" evidence="5">
    <location>
        <begin position="1181"/>
        <end position="1235"/>
    </location>
</feature>
<evidence type="ECO:0000259" key="6">
    <source>
        <dbReference type="PROSITE" id="PS50004"/>
    </source>
</evidence>
<evidence type="ECO:0000256" key="3">
    <source>
        <dbReference type="ARBA" id="ARBA00023224"/>
    </source>
</evidence>
<dbReference type="InterPro" id="IPR000008">
    <property type="entry name" value="C2_dom"/>
</dbReference>
<dbReference type="GO" id="GO:0016042">
    <property type="term" value="P:lipid catabolic process"/>
    <property type="evidence" value="ECO:0007669"/>
    <property type="project" value="UniProtKB-KW"/>
</dbReference>
<dbReference type="GO" id="GO:0048015">
    <property type="term" value="P:phosphatidylinositol-mediated signaling"/>
    <property type="evidence" value="ECO:0007669"/>
    <property type="project" value="TreeGrafter"/>
</dbReference>
<dbReference type="Pfam" id="PF00388">
    <property type="entry name" value="PI-PLC-X"/>
    <property type="match status" value="1"/>
</dbReference>
<feature type="compositionally biased region" description="Basic and acidic residues" evidence="5">
    <location>
        <begin position="11"/>
        <end position="27"/>
    </location>
</feature>
<keyword evidence="4" id="KW-0442">Lipid degradation</keyword>
<dbReference type="InterPro" id="IPR000909">
    <property type="entry name" value="PLipase_C_PInositol-sp_X_dom"/>
</dbReference>
<evidence type="ECO:0000313" key="8">
    <source>
        <dbReference type="EMBL" id="THD27697.1"/>
    </source>
</evidence>
<feature type="region of interest" description="Disordered" evidence="5">
    <location>
        <begin position="152"/>
        <end position="172"/>
    </location>
</feature>
<dbReference type="PANTHER" id="PTHR10336">
    <property type="entry name" value="PHOSPHOINOSITIDE-SPECIFIC PHOSPHOLIPASE C FAMILY PROTEIN"/>
    <property type="match status" value="1"/>
</dbReference>
<keyword evidence="4" id="KW-0443">Lipid metabolism</keyword>
<feature type="region of interest" description="Disordered" evidence="5">
    <location>
        <begin position="1"/>
        <end position="34"/>
    </location>
</feature>
<evidence type="ECO:0000256" key="2">
    <source>
        <dbReference type="ARBA" id="ARBA00022490"/>
    </source>
</evidence>
<feature type="compositionally biased region" description="Low complexity" evidence="5">
    <location>
        <begin position="1221"/>
        <end position="1234"/>
    </location>
</feature>
<comment type="caution">
    <text evidence="8">The sequence shown here is derived from an EMBL/GenBank/DDBJ whole genome shotgun (WGS) entry which is preliminary data.</text>
</comment>
<dbReference type="FunFam" id="1.10.238.10:FF:000005">
    <property type="entry name" value="Phosphoinositide phospholipase C"/>
    <property type="match status" value="1"/>
</dbReference>
<feature type="domain" description="C2" evidence="6">
    <location>
        <begin position="861"/>
        <end position="990"/>
    </location>
</feature>
<reference evidence="8" key="1">
    <citation type="submission" date="2019-03" db="EMBL/GenBank/DDBJ databases">
        <title>Improved annotation for the trematode Fasciola hepatica.</title>
        <authorList>
            <person name="Choi Y.-J."/>
            <person name="Martin J."/>
            <person name="Mitreva M."/>
        </authorList>
    </citation>
    <scope>NUCLEOTIDE SEQUENCE [LARGE SCALE GENOMIC DNA]</scope>
</reference>
<dbReference type="SMART" id="SM00149">
    <property type="entry name" value="PLCYc"/>
    <property type="match status" value="1"/>
</dbReference>
<feature type="region of interest" description="Disordered" evidence="5">
    <location>
        <begin position="1144"/>
        <end position="1166"/>
    </location>
</feature>
<dbReference type="GO" id="GO:0007214">
    <property type="term" value="P:gamma-aminobutyric acid signaling pathway"/>
    <property type="evidence" value="ECO:0007669"/>
    <property type="project" value="TreeGrafter"/>
</dbReference>
<dbReference type="EMBL" id="JXXN02000349">
    <property type="protein sequence ID" value="THD27697.1"/>
    <property type="molecule type" value="Genomic_DNA"/>
</dbReference>
<organism evidence="8 9">
    <name type="scientific">Fasciola hepatica</name>
    <name type="common">Liver fluke</name>
    <dbReference type="NCBI Taxonomy" id="6192"/>
    <lineage>
        <taxon>Eukaryota</taxon>
        <taxon>Metazoa</taxon>
        <taxon>Spiralia</taxon>
        <taxon>Lophotrochozoa</taxon>
        <taxon>Platyhelminthes</taxon>
        <taxon>Trematoda</taxon>
        <taxon>Digenea</taxon>
        <taxon>Plagiorchiida</taxon>
        <taxon>Echinostomata</taxon>
        <taxon>Echinostomatoidea</taxon>
        <taxon>Fasciolidae</taxon>
        <taxon>Fasciola</taxon>
    </lineage>
</organism>
<dbReference type="InterPro" id="IPR035892">
    <property type="entry name" value="C2_domain_sf"/>
</dbReference>
<comment type="subcellular location">
    <subcellularLocation>
        <location evidence="1">Cytoplasm</location>
    </subcellularLocation>
</comment>
<dbReference type="InterPro" id="IPR015359">
    <property type="entry name" value="PLC_EF-hand-like"/>
</dbReference>
<evidence type="ECO:0000313" key="9">
    <source>
        <dbReference type="Proteomes" id="UP000230066"/>
    </source>
</evidence>
<dbReference type="Pfam" id="PF00387">
    <property type="entry name" value="PI-PLC-Y"/>
    <property type="match status" value="1"/>
</dbReference>
<dbReference type="InterPro" id="IPR011993">
    <property type="entry name" value="PH-like_dom_sf"/>
</dbReference>
<dbReference type="Gene3D" id="3.20.20.190">
    <property type="entry name" value="Phosphatidylinositol (PI) phosphodiesterase"/>
    <property type="match status" value="1"/>
</dbReference>
<evidence type="ECO:0000256" key="5">
    <source>
        <dbReference type="SAM" id="MobiDB-lite"/>
    </source>
</evidence>
<dbReference type="SUPFAM" id="SSF49562">
    <property type="entry name" value="C2 domain (Calcium/lipid-binding domain, CaLB)"/>
    <property type="match status" value="1"/>
</dbReference>
<keyword evidence="9" id="KW-1185">Reference proteome</keyword>
<dbReference type="SUPFAM" id="SSF50729">
    <property type="entry name" value="PH domain-like"/>
    <property type="match status" value="1"/>
</dbReference>
<dbReference type="InterPro" id="IPR011992">
    <property type="entry name" value="EF-hand-dom_pair"/>
</dbReference>
<sequence>MNRNTSGIRTNTEKTFGDGTLPEEKSGMKSNQQHFTEEKHANLVDDAASEIDVINQAAEKKTVSFLSSATDNVTQISNASDCLRYMRKGCELIKLRASGRQYKRTYYLDDQMRCIRWVSSNKRHARAQIHITEIHDVQLGCSSRAAHSLNRRRQSSLTLSAQSSTSSSAPLGATGLGATGSYHGTGTLPRSSILSQKHSSSLYGSSVCLNLTASTFTINHGPEFETLELLANTPEEANIWVTGLKCLMTGAQDPHILEERQKSRDRWLQRVFNEADHGGTGYLSEFDALRLIRTLNPHLSATHLRQQLKESEFRSREHKGRLDRQEFVKYFKKLTTRQEIYYILVRYASGAELLTKDDLRHFFETEQGRCGISAEQCEKLIDAYEPSAENRDLGFMGIDGFTALLLSQECDVFDSTHLQVCQDMSQPITHYYMAASHKTFLLEDQITGPCSVEGYQRALLSGCRYVEIEVHDGHNGHPVVRRTNSRPGIPVQSVLETINDFGFIRSEYPLVVSVECYASPPQQLVLASLVRCCFGSRLLLPTADFLFTLGDAQLEVEERVDRNKFDSGRKNSLTTVDLRNESTMYTTNGLHVRWPSPRDLIGRILLQGKRLPKGTTGSGAVELMNGRSAVGRRFSHFNNPSQSCVITRELSDLYFFDSSNYDVCSTINDSGVTMPTSRLLSAYGSKSSTKSGSVKYGSSLVVVGTHSESRFPVHKTLSTTGGGVLIDPSTSPTPTGVGLSVGCNSTSSATGSVSSARVHPYHFILMSESEASRALGDEAGVLVQFTRKAILKVLPSPSRADSSNLNPLDIWAWGGQCVPLNYQTAGLIMDLATGFFARNGACGYVLKPLLYRQASSFFTPAPNPSLVDLGRPPDTTPQIFRLRILSAQQLPKPRGSVSKGDTIEPYVVIEIHGIPVDCTEQRTSTAAAGSASGYNATFDDTFEFCVQLGSLALVRFVVLDDHAIGDDFIGQNTIPFDCLLQGYRHVRLRSDTGEPIPLATLFIHVTITTKTLEGNESTSTGVLQRWRSRKRQAVQLKKVGTSTFDELFRNAGTTLQQAAELRSSLTAAFDSFRRICGETSVTMSMAQCIRSLTSRLTAACGNPEAWPIRMRIRLEDDLPHLELQASSPVFGSSLSVYPSLSTLGDSGSRGSQSVRFSPTPSGLQRSPSLILSSKMLFSRRIKRESRSTDEETASNLSIDLNPDSGLQREASPLSTNLPRRSSIQSSTSSVSSMSLGGIDKMRRTVNEFETLMEACKMVIKQGPYLRVKLQHMQKAALEAYTLFLEGLKEPGQVSSTKSTEASDNPNDPGATGSMPKSSLLRLSSRRPARFGSVRADERRRGEEEEDKSVSGSGGGTLYWRRMSKVADVVTWNLRILTGQAETLAITLSELNTWLRQARESGAATGLLVTSSHNAEDATEKLDSSSSISDSVPALGQSTVDLTQPTSSVTTTTINNLGSTTSATNVTPTKLSTKRSTSRLILKTRSGI</sequence>
<accession>A0A4E0RYZ3</accession>
<dbReference type="CDD" id="cd00275">
    <property type="entry name" value="C2_PLC_like"/>
    <property type="match status" value="1"/>
</dbReference>
<keyword evidence="4" id="KW-0378">Hydrolase</keyword>
<keyword evidence="3" id="KW-0807">Transducer</keyword>
<dbReference type="Gene3D" id="1.10.238.10">
    <property type="entry name" value="EF-hand"/>
    <property type="match status" value="1"/>
</dbReference>
<dbReference type="InterPro" id="IPR001711">
    <property type="entry name" value="PLipase_C_Pinositol-sp_Y"/>
</dbReference>